<dbReference type="InterPro" id="IPR039422">
    <property type="entry name" value="MarR/SlyA-like"/>
</dbReference>
<feature type="domain" description="HTH marR-type" evidence="2">
    <location>
        <begin position="1"/>
        <end position="151"/>
    </location>
</feature>
<gene>
    <name evidence="3" type="ORF">DC345_31010</name>
</gene>
<proteinExistence type="predicted"/>
<protein>
    <recommendedName>
        <fullName evidence="2">HTH marR-type domain-containing protein</fullName>
    </recommendedName>
</protein>
<dbReference type="PANTHER" id="PTHR33164:SF99">
    <property type="entry name" value="MARR FAMILY REGULATORY PROTEIN"/>
    <property type="match status" value="1"/>
</dbReference>
<keyword evidence="1" id="KW-0238">DNA-binding</keyword>
<comment type="caution">
    <text evidence="3">The sequence shown here is derived from an EMBL/GenBank/DDBJ whole genome shotgun (WGS) entry which is preliminary data.</text>
</comment>
<name>A0A329QBZ8_9BACL</name>
<dbReference type="GO" id="GO:0006950">
    <property type="term" value="P:response to stress"/>
    <property type="evidence" value="ECO:0007669"/>
    <property type="project" value="TreeGrafter"/>
</dbReference>
<reference evidence="3 4" key="1">
    <citation type="submission" date="2018-04" db="EMBL/GenBank/DDBJ databases">
        <title>Paenibacillus taichungensis Genome sequencing and assembly.</title>
        <authorList>
            <person name="Xu J."/>
            <person name="Rensing C."/>
            <person name="Mazhar H.S."/>
        </authorList>
    </citation>
    <scope>NUCLEOTIDE SEQUENCE [LARGE SCALE GENOMIC DNA]</scope>
    <source>
        <strain evidence="3 4">NC1</strain>
    </source>
</reference>
<dbReference type="Proteomes" id="UP000250642">
    <property type="component" value="Unassembled WGS sequence"/>
</dbReference>
<organism evidence="3 4">
    <name type="scientific">Paenibacillus taichungensis</name>
    <dbReference type="NCBI Taxonomy" id="484184"/>
    <lineage>
        <taxon>Bacteria</taxon>
        <taxon>Bacillati</taxon>
        <taxon>Bacillota</taxon>
        <taxon>Bacilli</taxon>
        <taxon>Bacillales</taxon>
        <taxon>Paenibacillaceae</taxon>
        <taxon>Paenibacillus</taxon>
    </lineage>
</organism>
<dbReference type="GO" id="GO:0003700">
    <property type="term" value="F:DNA-binding transcription factor activity"/>
    <property type="evidence" value="ECO:0007669"/>
    <property type="project" value="InterPro"/>
</dbReference>
<evidence type="ECO:0000313" key="4">
    <source>
        <dbReference type="Proteomes" id="UP000250642"/>
    </source>
</evidence>
<accession>A0A329QBZ8</accession>
<dbReference type="SMART" id="SM00347">
    <property type="entry name" value="HTH_MARR"/>
    <property type="match status" value="1"/>
</dbReference>
<evidence type="ECO:0000259" key="2">
    <source>
        <dbReference type="PROSITE" id="PS50995"/>
    </source>
</evidence>
<dbReference type="EMBL" id="QEVW01000039">
    <property type="protein sequence ID" value="RAW09521.1"/>
    <property type="molecule type" value="Genomic_DNA"/>
</dbReference>
<dbReference type="InterPro" id="IPR036388">
    <property type="entry name" value="WH-like_DNA-bd_sf"/>
</dbReference>
<dbReference type="InterPro" id="IPR000835">
    <property type="entry name" value="HTH_MarR-typ"/>
</dbReference>
<dbReference type="SUPFAM" id="SSF46785">
    <property type="entry name" value="Winged helix' DNA-binding domain"/>
    <property type="match status" value="1"/>
</dbReference>
<evidence type="ECO:0000256" key="1">
    <source>
        <dbReference type="ARBA" id="ARBA00023125"/>
    </source>
</evidence>
<dbReference type="GO" id="GO:0003677">
    <property type="term" value="F:DNA binding"/>
    <property type="evidence" value="ECO:0007669"/>
    <property type="project" value="UniProtKB-KW"/>
</dbReference>
<dbReference type="AlphaFoldDB" id="A0A329QBZ8"/>
<sequence>MIKEQLTMDMDRKQLEQHIDLYTQRAISISISMQSIQKNISKDSSVTPDQFNLLNVINTTDHCTSSFLAKALNVKKSSITAIVNRLTDKELIKREYNEKDKRVVWLELTEKGKHIVLEERQKILAVLMPLGNKLTVKELEELNQYLSVIDTQLNNIKKDMVKNEI</sequence>
<dbReference type="Gene3D" id="1.10.10.10">
    <property type="entry name" value="Winged helix-like DNA-binding domain superfamily/Winged helix DNA-binding domain"/>
    <property type="match status" value="1"/>
</dbReference>
<dbReference type="Pfam" id="PF01047">
    <property type="entry name" value="MarR"/>
    <property type="match status" value="1"/>
</dbReference>
<dbReference type="InterPro" id="IPR036390">
    <property type="entry name" value="WH_DNA-bd_sf"/>
</dbReference>
<evidence type="ECO:0000313" key="3">
    <source>
        <dbReference type="EMBL" id="RAW09521.1"/>
    </source>
</evidence>
<dbReference type="PROSITE" id="PS50995">
    <property type="entry name" value="HTH_MARR_2"/>
    <property type="match status" value="1"/>
</dbReference>
<dbReference type="PANTHER" id="PTHR33164">
    <property type="entry name" value="TRANSCRIPTIONAL REGULATOR, MARR FAMILY"/>
    <property type="match status" value="1"/>
</dbReference>
<dbReference type="PRINTS" id="PR00598">
    <property type="entry name" value="HTHMARR"/>
</dbReference>